<sequence>MKAKPWNEHKETIIRLYRQKALKDVHFIMRTKHSFDASRNEKRRISPAARVPVSGSRSPPKVPVKKEVIESSSYYQPLAGMCQTGYPDYKWLQWTRPDEAILHNLYAPTQAMFPSVTALRQENDSTTGARHIQPLSDTYFTQLCDPNAPFYMYPFYGTAV</sequence>
<feature type="domain" description="Clr5" evidence="2">
    <location>
        <begin position="3"/>
        <end position="41"/>
    </location>
</feature>
<proteinExistence type="predicted"/>
<dbReference type="Proteomes" id="UP000573603">
    <property type="component" value="Unassembled WGS sequence"/>
</dbReference>
<accession>A0A8H5DPJ0</accession>
<gene>
    <name evidence="3" type="ORF">FANTH_13688</name>
</gene>
<dbReference type="EMBL" id="JABEVY010000505">
    <property type="protein sequence ID" value="KAF5230796.1"/>
    <property type="molecule type" value="Genomic_DNA"/>
</dbReference>
<dbReference type="AlphaFoldDB" id="A0A8H5DPJ0"/>
<organism evidence="3 4">
    <name type="scientific">Fusarium anthophilum</name>
    <dbReference type="NCBI Taxonomy" id="48485"/>
    <lineage>
        <taxon>Eukaryota</taxon>
        <taxon>Fungi</taxon>
        <taxon>Dikarya</taxon>
        <taxon>Ascomycota</taxon>
        <taxon>Pezizomycotina</taxon>
        <taxon>Sordariomycetes</taxon>
        <taxon>Hypocreomycetidae</taxon>
        <taxon>Hypocreales</taxon>
        <taxon>Nectriaceae</taxon>
        <taxon>Fusarium</taxon>
        <taxon>Fusarium fujikuroi species complex</taxon>
    </lineage>
</organism>
<feature type="region of interest" description="Disordered" evidence="1">
    <location>
        <begin position="38"/>
        <end position="62"/>
    </location>
</feature>
<reference evidence="3 4" key="1">
    <citation type="journal article" date="2020" name="BMC Genomics">
        <title>Correction to: Identification and distribution of gene clusters required for synthesis of sphingolipid metabolism inhibitors in diverse species of the filamentous fungus Fusarium.</title>
        <authorList>
            <person name="Kim H.S."/>
            <person name="Lohmar J.M."/>
            <person name="Busman M."/>
            <person name="Brown D.W."/>
            <person name="Naumann T.A."/>
            <person name="Divon H.H."/>
            <person name="Lysoe E."/>
            <person name="Uhlig S."/>
            <person name="Proctor R.H."/>
        </authorList>
    </citation>
    <scope>NUCLEOTIDE SEQUENCE [LARGE SCALE GENOMIC DNA]</scope>
    <source>
        <strain evidence="3 4">NRRL 25214</strain>
    </source>
</reference>
<evidence type="ECO:0000259" key="2">
    <source>
        <dbReference type="Pfam" id="PF14420"/>
    </source>
</evidence>
<evidence type="ECO:0000313" key="4">
    <source>
        <dbReference type="Proteomes" id="UP000573603"/>
    </source>
</evidence>
<evidence type="ECO:0000256" key="1">
    <source>
        <dbReference type="SAM" id="MobiDB-lite"/>
    </source>
</evidence>
<dbReference type="InterPro" id="IPR025676">
    <property type="entry name" value="Clr5_dom"/>
</dbReference>
<protein>
    <recommendedName>
        <fullName evidence="2">Clr5 domain-containing protein</fullName>
    </recommendedName>
</protein>
<evidence type="ECO:0000313" key="3">
    <source>
        <dbReference type="EMBL" id="KAF5230796.1"/>
    </source>
</evidence>
<name>A0A8H5DPJ0_9HYPO</name>
<dbReference type="Pfam" id="PF14420">
    <property type="entry name" value="Clr5"/>
    <property type="match status" value="1"/>
</dbReference>
<keyword evidence="4" id="KW-1185">Reference proteome</keyword>
<comment type="caution">
    <text evidence="3">The sequence shown here is derived from an EMBL/GenBank/DDBJ whole genome shotgun (WGS) entry which is preliminary data.</text>
</comment>